<comment type="subcellular location">
    <subcellularLocation>
        <location evidence="1">Chromosome</location>
    </subcellularLocation>
</comment>
<proteinExistence type="predicted"/>
<keyword evidence="7" id="KW-0862">Zinc</keyword>
<dbReference type="Proteomes" id="UP000243797">
    <property type="component" value="Unassembled WGS sequence"/>
</dbReference>
<dbReference type="GO" id="GO:0008270">
    <property type="term" value="F:zinc ion binding"/>
    <property type="evidence" value="ECO:0007669"/>
    <property type="project" value="InterPro"/>
</dbReference>
<dbReference type="PANTHER" id="PTHR46223:SF3">
    <property type="entry name" value="HISTONE-LYSINE N-METHYLTRANSFERASE SET-23"/>
    <property type="match status" value="1"/>
</dbReference>
<dbReference type="PANTHER" id="PTHR46223">
    <property type="entry name" value="HISTONE-LYSINE N-METHYLTRANSFERASE SUV39H"/>
    <property type="match status" value="1"/>
</dbReference>
<evidence type="ECO:0000256" key="7">
    <source>
        <dbReference type="ARBA" id="ARBA00022833"/>
    </source>
</evidence>
<dbReference type="Gene3D" id="2.170.270.10">
    <property type="entry name" value="SET domain"/>
    <property type="match status" value="1"/>
</dbReference>
<keyword evidence="13" id="KW-1185">Reference proteome</keyword>
<evidence type="ECO:0000256" key="3">
    <source>
        <dbReference type="ARBA" id="ARBA00022603"/>
    </source>
</evidence>
<dbReference type="InterPro" id="IPR001214">
    <property type="entry name" value="SET_dom"/>
</dbReference>
<keyword evidence="6" id="KW-0479">Metal-binding</keyword>
<organism evidence="12 13">
    <name type="scientific">Sphaceloma murrayae</name>
    <dbReference type="NCBI Taxonomy" id="2082308"/>
    <lineage>
        <taxon>Eukaryota</taxon>
        <taxon>Fungi</taxon>
        <taxon>Dikarya</taxon>
        <taxon>Ascomycota</taxon>
        <taxon>Pezizomycotina</taxon>
        <taxon>Dothideomycetes</taxon>
        <taxon>Dothideomycetidae</taxon>
        <taxon>Myriangiales</taxon>
        <taxon>Elsinoaceae</taxon>
        <taxon>Sphaceloma</taxon>
    </lineage>
</organism>
<comment type="caution">
    <text evidence="12">The sequence shown here is derived from an EMBL/GenBank/DDBJ whole genome shotgun (WGS) entry which is preliminary data.</text>
</comment>
<dbReference type="EMBL" id="NKHZ01000036">
    <property type="protein sequence ID" value="PNS19000.1"/>
    <property type="molecule type" value="Genomic_DNA"/>
</dbReference>
<keyword evidence="3" id="KW-0489">Methyltransferase</keyword>
<dbReference type="AlphaFoldDB" id="A0A2K1QVL9"/>
<dbReference type="GO" id="GO:0005634">
    <property type="term" value="C:nucleus"/>
    <property type="evidence" value="ECO:0007669"/>
    <property type="project" value="InterPro"/>
</dbReference>
<evidence type="ECO:0000259" key="10">
    <source>
        <dbReference type="PROSITE" id="PS50867"/>
    </source>
</evidence>
<evidence type="ECO:0008006" key="14">
    <source>
        <dbReference type="Google" id="ProtNLM"/>
    </source>
</evidence>
<keyword evidence="2" id="KW-0158">Chromosome</keyword>
<sequence length="516" mass="57931">MAARDRYTVKPSEVDRIIIHRAGPKNPKSSQYLIRWKSSDVAYPPLSWHGLHELGEALHFVQDYIRMYKQSRANNTSQLQTQAGLKRKRSPNQLLTPEGSTSPKSRGISITSDTKDSEHDTIVFNAILHREAGQYVAVASKATMLDARTLPSEEMTLHAASVDMKDAEHAIRQKYISRLATLQPPVAFRNDVDRETPSLSFRFTNKYILRDGVSKAVDLVLGCQQCKPNMGANRGCEYTKKCDCLEFAHPDLDKLDDDQRAEFDARVADGENPSTFGLPKRFPYYNSGPRAGCLMDFYLRERHVIYECNESCLCGPRCKNRNVQHGRRVPLEIFKTANSRGFGLRCLEPLRRGQFIDTYLGEVITDAEANAREKVGALDKSSYLFGLDKFVGGTLGDGSVIDSEHCHVVDGELVGGPTRFMNHSCEPNVQIHAVSYNKYDYFVYDLAFFAAENVPRGQELTFDYMDADDANAPDETKMEGLEGAKGEVPGLGGDAEGRNVAECRCGAERCRRWLWQ</sequence>
<name>A0A2K1QVL9_9PEZI</name>
<dbReference type="InterPro" id="IPR003616">
    <property type="entry name" value="Post-SET_dom"/>
</dbReference>
<evidence type="ECO:0000313" key="12">
    <source>
        <dbReference type="EMBL" id="PNS19000.1"/>
    </source>
</evidence>
<dbReference type="GO" id="GO:0005694">
    <property type="term" value="C:chromosome"/>
    <property type="evidence" value="ECO:0007669"/>
    <property type="project" value="UniProtKB-SubCell"/>
</dbReference>
<evidence type="ECO:0000256" key="6">
    <source>
        <dbReference type="ARBA" id="ARBA00022723"/>
    </source>
</evidence>
<dbReference type="CDD" id="cd00024">
    <property type="entry name" value="CD_CSD"/>
    <property type="match status" value="1"/>
</dbReference>
<accession>A0A2K1QVL9</accession>
<protein>
    <recommendedName>
        <fullName evidence="14">SET domain-containing protein</fullName>
    </recommendedName>
</protein>
<dbReference type="PROSITE" id="PS50868">
    <property type="entry name" value="POST_SET"/>
    <property type="match status" value="1"/>
</dbReference>
<dbReference type="GO" id="GO:0032259">
    <property type="term" value="P:methylation"/>
    <property type="evidence" value="ECO:0007669"/>
    <property type="project" value="UniProtKB-KW"/>
</dbReference>
<feature type="region of interest" description="Disordered" evidence="8">
    <location>
        <begin position="75"/>
        <end position="114"/>
    </location>
</feature>
<dbReference type="InterPro" id="IPR046341">
    <property type="entry name" value="SET_dom_sf"/>
</dbReference>
<dbReference type="InterPro" id="IPR007728">
    <property type="entry name" value="Pre-SET_dom"/>
</dbReference>
<evidence type="ECO:0000259" key="9">
    <source>
        <dbReference type="PROSITE" id="PS50280"/>
    </source>
</evidence>
<keyword evidence="4" id="KW-0808">Transferase</keyword>
<feature type="domain" description="Post-SET" evidence="11">
    <location>
        <begin position="499"/>
        <end position="515"/>
    </location>
</feature>
<gene>
    <name evidence="12" type="ORF">CAC42_6095</name>
</gene>
<evidence type="ECO:0000256" key="2">
    <source>
        <dbReference type="ARBA" id="ARBA00022454"/>
    </source>
</evidence>
<dbReference type="SUPFAM" id="SSF82199">
    <property type="entry name" value="SET domain"/>
    <property type="match status" value="1"/>
</dbReference>
<feature type="domain" description="SET" evidence="9">
    <location>
        <begin position="329"/>
        <end position="465"/>
    </location>
</feature>
<dbReference type="PROSITE" id="PS50280">
    <property type="entry name" value="SET"/>
    <property type="match status" value="1"/>
</dbReference>
<dbReference type="Pfam" id="PF05033">
    <property type="entry name" value="Pre-SET"/>
    <property type="match status" value="1"/>
</dbReference>
<feature type="domain" description="Pre-SET" evidence="10">
    <location>
        <begin position="221"/>
        <end position="326"/>
    </location>
</feature>
<dbReference type="OrthoDB" id="308383at2759"/>
<evidence type="ECO:0000256" key="8">
    <source>
        <dbReference type="SAM" id="MobiDB-lite"/>
    </source>
</evidence>
<evidence type="ECO:0000313" key="13">
    <source>
        <dbReference type="Proteomes" id="UP000243797"/>
    </source>
</evidence>
<keyword evidence="5" id="KW-0949">S-adenosyl-L-methionine</keyword>
<dbReference type="PROSITE" id="PS50867">
    <property type="entry name" value="PRE_SET"/>
    <property type="match status" value="1"/>
</dbReference>
<evidence type="ECO:0000256" key="5">
    <source>
        <dbReference type="ARBA" id="ARBA00022691"/>
    </source>
</evidence>
<dbReference type="STRING" id="2082308.A0A2K1QVL9"/>
<feature type="compositionally biased region" description="Polar residues" evidence="8">
    <location>
        <begin position="91"/>
        <end position="112"/>
    </location>
</feature>
<reference evidence="12 13" key="1">
    <citation type="submission" date="2017-06" db="EMBL/GenBank/DDBJ databases">
        <title>Draft genome sequence of a variant of Elsinoe murrayae.</title>
        <authorList>
            <person name="Cheng Q."/>
        </authorList>
    </citation>
    <scope>NUCLEOTIDE SEQUENCE [LARGE SCALE GENOMIC DNA]</scope>
    <source>
        <strain evidence="12 13">CQ-2017a</strain>
    </source>
</reference>
<dbReference type="SMART" id="SM00317">
    <property type="entry name" value="SET"/>
    <property type="match status" value="1"/>
</dbReference>
<evidence type="ECO:0000259" key="11">
    <source>
        <dbReference type="PROSITE" id="PS50868"/>
    </source>
</evidence>
<dbReference type="Pfam" id="PF00856">
    <property type="entry name" value="SET"/>
    <property type="match status" value="1"/>
</dbReference>
<dbReference type="GO" id="GO:0042054">
    <property type="term" value="F:histone methyltransferase activity"/>
    <property type="evidence" value="ECO:0007669"/>
    <property type="project" value="InterPro"/>
</dbReference>
<evidence type="ECO:0000256" key="4">
    <source>
        <dbReference type="ARBA" id="ARBA00022679"/>
    </source>
</evidence>
<dbReference type="InParanoid" id="A0A2K1QVL9"/>
<evidence type="ECO:0000256" key="1">
    <source>
        <dbReference type="ARBA" id="ARBA00004286"/>
    </source>
</evidence>
<dbReference type="InterPro" id="IPR050973">
    <property type="entry name" value="H3K9_Histone-Lys_N-MTase"/>
</dbReference>
<dbReference type="SMART" id="SM00468">
    <property type="entry name" value="PreSET"/>
    <property type="match status" value="1"/>
</dbReference>